<sequence>MALAPLNISFAPFECPPPPLRRLSSEVGPRQTSRHVRRRSSAQELHSGLAVQPVSTWVGKDQYDGPCKTRPNIQWQNSWNSVHSQNEVGREALKGRRKSGMPFARRRDIEPEEGDVPELSPHNSVQSVDESAPVETKARKSVRPSEPAVYDISFFENEKQWVENETAQAKKKREEAEMFMDHGENGHHMHQYVGPVCTFDQAPQQSARLGSGGSLLHRIGRKFSKVETRGRANSEPHVTFELPPHPGYPQPRKRFNLFVSSEKLAEADPTEETESAPAEPQDLAIFGLRYREKEDRRPGERCSQI</sequence>
<feature type="region of interest" description="Disordered" evidence="1">
    <location>
        <begin position="80"/>
        <end position="146"/>
    </location>
</feature>
<evidence type="ECO:0000313" key="2">
    <source>
        <dbReference type="EMBL" id="KAF2663466.1"/>
    </source>
</evidence>
<feature type="region of interest" description="Disordered" evidence="1">
    <location>
        <begin position="20"/>
        <end position="47"/>
    </location>
</feature>
<organism evidence="2 3">
    <name type="scientific">Microthyrium microscopicum</name>
    <dbReference type="NCBI Taxonomy" id="703497"/>
    <lineage>
        <taxon>Eukaryota</taxon>
        <taxon>Fungi</taxon>
        <taxon>Dikarya</taxon>
        <taxon>Ascomycota</taxon>
        <taxon>Pezizomycotina</taxon>
        <taxon>Dothideomycetes</taxon>
        <taxon>Dothideomycetes incertae sedis</taxon>
        <taxon>Microthyriales</taxon>
        <taxon>Microthyriaceae</taxon>
        <taxon>Microthyrium</taxon>
    </lineage>
</organism>
<gene>
    <name evidence="2" type="ORF">BT63DRAFT_484201</name>
</gene>
<reference evidence="2" key="1">
    <citation type="journal article" date="2020" name="Stud. Mycol.">
        <title>101 Dothideomycetes genomes: a test case for predicting lifestyles and emergence of pathogens.</title>
        <authorList>
            <person name="Haridas S."/>
            <person name="Albert R."/>
            <person name="Binder M."/>
            <person name="Bloem J."/>
            <person name="Labutti K."/>
            <person name="Salamov A."/>
            <person name="Andreopoulos B."/>
            <person name="Baker S."/>
            <person name="Barry K."/>
            <person name="Bills G."/>
            <person name="Bluhm B."/>
            <person name="Cannon C."/>
            <person name="Castanera R."/>
            <person name="Culley D."/>
            <person name="Daum C."/>
            <person name="Ezra D."/>
            <person name="Gonzalez J."/>
            <person name="Henrissat B."/>
            <person name="Kuo A."/>
            <person name="Liang C."/>
            <person name="Lipzen A."/>
            <person name="Lutzoni F."/>
            <person name="Magnuson J."/>
            <person name="Mondo S."/>
            <person name="Nolan M."/>
            <person name="Ohm R."/>
            <person name="Pangilinan J."/>
            <person name="Park H.-J."/>
            <person name="Ramirez L."/>
            <person name="Alfaro M."/>
            <person name="Sun H."/>
            <person name="Tritt A."/>
            <person name="Yoshinaga Y."/>
            <person name="Zwiers L.-H."/>
            <person name="Turgeon B."/>
            <person name="Goodwin S."/>
            <person name="Spatafora J."/>
            <person name="Crous P."/>
            <person name="Grigoriev I."/>
        </authorList>
    </citation>
    <scope>NUCLEOTIDE SEQUENCE</scope>
    <source>
        <strain evidence="2">CBS 115976</strain>
    </source>
</reference>
<evidence type="ECO:0000256" key="1">
    <source>
        <dbReference type="SAM" id="MobiDB-lite"/>
    </source>
</evidence>
<dbReference type="AlphaFoldDB" id="A0A6A6TVI5"/>
<keyword evidence="3" id="KW-1185">Reference proteome</keyword>
<feature type="region of interest" description="Disordered" evidence="1">
    <location>
        <begin position="226"/>
        <end position="305"/>
    </location>
</feature>
<dbReference type="Proteomes" id="UP000799302">
    <property type="component" value="Unassembled WGS sequence"/>
</dbReference>
<feature type="compositionally biased region" description="Basic and acidic residues" evidence="1">
    <location>
        <begin position="289"/>
        <end position="305"/>
    </location>
</feature>
<dbReference type="EMBL" id="MU004245">
    <property type="protein sequence ID" value="KAF2663466.1"/>
    <property type="molecule type" value="Genomic_DNA"/>
</dbReference>
<protein>
    <submittedName>
        <fullName evidence="2">Uncharacterized protein</fullName>
    </submittedName>
</protein>
<evidence type="ECO:0000313" key="3">
    <source>
        <dbReference type="Proteomes" id="UP000799302"/>
    </source>
</evidence>
<accession>A0A6A6TVI5</accession>
<proteinExistence type="predicted"/>
<name>A0A6A6TVI5_9PEZI</name>